<feature type="transmembrane region" description="Helical" evidence="1">
    <location>
        <begin position="42"/>
        <end position="63"/>
    </location>
</feature>
<gene>
    <name evidence="2" type="ORF">FBZ89_109211</name>
</gene>
<dbReference type="EMBL" id="VITN01000009">
    <property type="protein sequence ID" value="TWB18825.1"/>
    <property type="molecule type" value="Genomic_DNA"/>
</dbReference>
<keyword evidence="1" id="KW-1133">Transmembrane helix</keyword>
<accession>A0A560FB77</accession>
<proteinExistence type="predicted"/>
<sequence length="187" mass="19633">MSFTSPHPEDRAATLGSNPLTTCGWMLGGAILAMLAGPSLGGFGGLLFLGGLFMVVASLWCGLRAMFGTQFYKAAHHLVATGQFTPTWTYRSFMCAGGGILMVDEPGRRVHLGGDTFAFADVKGISYTSFVGPGAPSDGEVSIIRNGGMTPVRVLRIPRADVAQVAHRLANCIGGLEATVVPHHRQA</sequence>
<dbReference type="RefSeq" id="WP_145750980.1">
    <property type="nucleotide sequence ID" value="NZ_VITN01000009.1"/>
</dbReference>
<evidence type="ECO:0000313" key="2">
    <source>
        <dbReference type="EMBL" id="TWB18825.1"/>
    </source>
</evidence>
<reference evidence="2 3" key="1">
    <citation type="submission" date="2019-06" db="EMBL/GenBank/DDBJ databases">
        <title>Genomic Encyclopedia of Type Strains, Phase IV (KMG-V): Genome sequencing to study the core and pangenomes of soil and plant-associated prokaryotes.</title>
        <authorList>
            <person name="Whitman W."/>
        </authorList>
    </citation>
    <scope>NUCLEOTIDE SEQUENCE [LARGE SCALE GENOMIC DNA]</scope>
    <source>
        <strain evidence="2 3">BR 11880</strain>
    </source>
</reference>
<name>A0A560FB77_9PROT</name>
<dbReference type="AlphaFoldDB" id="A0A560FB77"/>
<dbReference type="Proteomes" id="UP000319859">
    <property type="component" value="Unassembled WGS sequence"/>
</dbReference>
<keyword evidence="1" id="KW-0812">Transmembrane</keyword>
<keyword evidence="1" id="KW-0472">Membrane</keyword>
<organism evidence="2 3">
    <name type="scientific">Nitrospirillum amazonense</name>
    <dbReference type="NCBI Taxonomy" id="28077"/>
    <lineage>
        <taxon>Bacteria</taxon>
        <taxon>Pseudomonadati</taxon>
        <taxon>Pseudomonadota</taxon>
        <taxon>Alphaproteobacteria</taxon>
        <taxon>Rhodospirillales</taxon>
        <taxon>Azospirillaceae</taxon>
        <taxon>Nitrospirillum</taxon>
    </lineage>
</organism>
<protein>
    <submittedName>
        <fullName evidence="2">Uncharacterized protein</fullName>
    </submittedName>
</protein>
<comment type="caution">
    <text evidence="2">The sequence shown here is derived from an EMBL/GenBank/DDBJ whole genome shotgun (WGS) entry which is preliminary data.</text>
</comment>
<evidence type="ECO:0000256" key="1">
    <source>
        <dbReference type="SAM" id="Phobius"/>
    </source>
</evidence>
<evidence type="ECO:0000313" key="3">
    <source>
        <dbReference type="Proteomes" id="UP000319859"/>
    </source>
</evidence>
<dbReference type="OrthoDB" id="9882741at2"/>
<feature type="transmembrane region" description="Helical" evidence="1">
    <location>
        <begin position="12"/>
        <end position="36"/>
    </location>
</feature>